<keyword evidence="8" id="KW-1185">Reference proteome</keyword>
<evidence type="ECO:0000259" key="6">
    <source>
        <dbReference type="Pfam" id="PF03151"/>
    </source>
</evidence>
<dbReference type="InterPro" id="IPR037185">
    <property type="entry name" value="EmrE-like"/>
</dbReference>
<dbReference type="PANTHER" id="PTHR11132">
    <property type="entry name" value="SOLUTE CARRIER FAMILY 35"/>
    <property type="match status" value="1"/>
</dbReference>
<evidence type="ECO:0000256" key="1">
    <source>
        <dbReference type="ARBA" id="ARBA00004141"/>
    </source>
</evidence>
<comment type="caution">
    <text evidence="7">The sequence shown here is derived from an EMBL/GenBank/DDBJ whole genome shotgun (WGS) entry which is preliminary data.</text>
</comment>
<evidence type="ECO:0000256" key="2">
    <source>
        <dbReference type="ARBA" id="ARBA00022692"/>
    </source>
</evidence>
<name>A0A9P5YDE0_9AGAR</name>
<feature type="transmembrane region" description="Helical" evidence="5">
    <location>
        <begin position="136"/>
        <end position="155"/>
    </location>
</feature>
<reference evidence="7" key="1">
    <citation type="submission" date="2020-11" db="EMBL/GenBank/DDBJ databases">
        <authorList>
            <consortium name="DOE Joint Genome Institute"/>
            <person name="Ahrendt S."/>
            <person name="Riley R."/>
            <person name="Andreopoulos W."/>
            <person name="Labutti K."/>
            <person name="Pangilinan J."/>
            <person name="Ruiz-Duenas F.J."/>
            <person name="Barrasa J.M."/>
            <person name="Sanchez-Garcia M."/>
            <person name="Camarero S."/>
            <person name="Miyauchi S."/>
            <person name="Serrano A."/>
            <person name="Linde D."/>
            <person name="Babiker R."/>
            <person name="Drula E."/>
            <person name="Ayuso-Fernandez I."/>
            <person name="Pacheco R."/>
            <person name="Padilla G."/>
            <person name="Ferreira P."/>
            <person name="Barriuso J."/>
            <person name="Kellner H."/>
            <person name="Castanera R."/>
            <person name="Alfaro M."/>
            <person name="Ramirez L."/>
            <person name="Pisabarro A.G."/>
            <person name="Kuo A."/>
            <person name="Tritt A."/>
            <person name="Lipzen A."/>
            <person name="He G."/>
            <person name="Yan M."/>
            <person name="Ng V."/>
            <person name="Cullen D."/>
            <person name="Martin F."/>
            <person name="Rosso M.-N."/>
            <person name="Henrissat B."/>
            <person name="Hibbett D."/>
            <person name="Martinez A.T."/>
            <person name="Grigoriev I.V."/>
        </authorList>
    </citation>
    <scope>NUCLEOTIDE SEQUENCE</scope>
    <source>
        <strain evidence="7">CBS 247.69</strain>
    </source>
</reference>
<feature type="domain" description="Sugar phosphate transporter" evidence="6">
    <location>
        <begin position="31"/>
        <end position="318"/>
    </location>
</feature>
<accession>A0A9P5YDE0</accession>
<organism evidence="7 8">
    <name type="scientific">Collybia nuda</name>
    <dbReference type="NCBI Taxonomy" id="64659"/>
    <lineage>
        <taxon>Eukaryota</taxon>
        <taxon>Fungi</taxon>
        <taxon>Dikarya</taxon>
        <taxon>Basidiomycota</taxon>
        <taxon>Agaricomycotina</taxon>
        <taxon>Agaricomycetes</taxon>
        <taxon>Agaricomycetidae</taxon>
        <taxon>Agaricales</taxon>
        <taxon>Tricholomatineae</taxon>
        <taxon>Clitocybaceae</taxon>
        <taxon>Collybia</taxon>
    </lineage>
</organism>
<evidence type="ECO:0000256" key="5">
    <source>
        <dbReference type="SAM" id="Phobius"/>
    </source>
</evidence>
<evidence type="ECO:0000256" key="3">
    <source>
        <dbReference type="ARBA" id="ARBA00022989"/>
    </source>
</evidence>
<keyword evidence="3 5" id="KW-1133">Transmembrane helix</keyword>
<dbReference type="OrthoDB" id="5547497at2759"/>
<dbReference type="GO" id="GO:0016020">
    <property type="term" value="C:membrane"/>
    <property type="evidence" value="ECO:0007669"/>
    <property type="project" value="UniProtKB-SubCell"/>
</dbReference>
<feature type="transmembrane region" description="Helical" evidence="5">
    <location>
        <begin position="109"/>
        <end position="129"/>
    </location>
</feature>
<feature type="transmembrane region" description="Helical" evidence="5">
    <location>
        <begin position="84"/>
        <end position="103"/>
    </location>
</feature>
<dbReference type="InterPro" id="IPR050186">
    <property type="entry name" value="TPT_transporter"/>
</dbReference>
<evidence type="ECO:0000313" key="7">
    <source>
        <dbReference type="EMBL" id="KAF9467209.1"/>
    </source>
</evidence>
<feature type="transmembrane region" description="Helical" evidence="5">
    <location>
        <begin position="49"/>
        <end position="72"/>
    </location>
</feature>
<dbReference type="Proteomes" id="UP000807353">
    <property type="component" value="Unassembled WGS sequence"/>
</dbReference>
<feature type="transmembrane region" description="Helical" evidence="5">
    <location>
        <begin position="161"/>
        <end position="181"/>
    </location>
</feature>
<evidence type="ECO:0000313" key="8">
    <source>
        <dbReference type="Proteomes" id="UP000807353"/>
    </source>
</evidence>
<gene>
    <name evidence="7" type="ORF">BDZ94DRAFT_1233369</name>
</gene>
<dbReference type="AlphaFoldDB" id="A0A9P5YDE0"/>
<dbReference type="EMBL" id="MU150238">
    <property type="protein sequence ID" value="KAF9467209.1"/>
    <property type="molecule type" value="Genomic_DNA"/>
</dbReference>
<comment type="subcellular location">
    <subcellularLocation>
        <location evidence="1">Membrane</location>
        <topology evidence="1">Multi-pass membrane protein</topology>
    </subcellularLocation>
</comment>
<dbReference type="SUPFAM" id="SSF103481">
    <property type="entry name" value="Multidrug resistance efflux transporter EmrE"/>
    <property type="match status" value="1"/>
</dbReference>
<evidence type="ECO:0000256" key="4">
    <source>
        <dbReference type="ARBA" id="ARBA00023136"/>
    </source>
</evidence>
<sequence length="353" mass="37721">MAPPSNAPKPASRALVTGVVVFYLFAALSMVMARTSNKWVLNSTEAPLFFLWTQLMIAVLLFGISDAMGVLPDRLTFDPKVCKGLIPMVGLNVVGLSFSNYTLKYVDASFYQVARGLVLPFTVCTSFIVLHSRPSLRILVSCSVVTLGFFVGVFLDGTPLSLVGIGFGVASSAITAIHSVVIKQSLNVVDGSALLLSWYTNLLSAVVLAPIVILAGEGPGVWSLLFGAEEVGEMPKVPGAISPFTTFIWGSIITGALGFLMSIASLLSIKVTSPITHMVSSAVRGVAASLLGMWLFHDIITSGRASSIAIILLGSFYYTWVKHQETQKPGNSASGYERVKMDDLESAKEYKPK</sequence>
<feature type="transmembrane region" description="Helical" evidence="5">
    <location>
        <begin position="193"/>
        <end position="215"/>
    </location>
</feature>
<dbReference type="InterPro" id="IPR004853">
    <property type="entry name" value="Sugar_P_trans_dom"/>
</dbReference>
<keyword evidence="2 5" id="KW-0812">Transmembrane</keyword>
<feature type="transmembrane region" description="Helical" evidence="5">
    <location>
        <begin position="247"/>
        <end position="269"/>
    </location>
</feature>
<protein>
    <recommendedName>
        <fullName evidence="6">Sugar phosphate transporter domain-containing protein</fullName>
    </recommendedName>
</protein>
<proteinExistence type="predicted"/>
<dbReference type="Pfam" id="PF03151">
    <property type="entry name" value="TPT"/>
    <property type="match status" value="1"/>
</dbReference>
<keyword evidence="4 5" id="KW-0472">Membrane</keyword>